<reference evidence="2 3" key="1">
    <citation type="submission" date="2015-12" db="EMBL/GenBank/DDBJ databases">
        <title>The genome of Folsomia candida.</title>
        <authorList>
            <person name="Faddeeva A."/>
            <person name="Derks M.F."/>
            <person name="Anvar Y."/>
            <person name="Smit S."/>
            <person name="Van Straalen N."/>
            <person name="Roelofs D."/>
        </authorList>
    </citation>
    <scope>NUCLEOTIDE SEQUENCE [LARGE SCALE GENOMIC DNA]</scope>
    <source>
        <strain evidence="2 3">VU population</strain>
        <tissue evidence="2">Whole body</tissue>
    </source>
</reference>
<feature type="transmembrane region" description="Helical" evidence="1">
    <location>
        <begin position="261"/>
        <end position="288"/>
    </location>
</feature>
<dbReference type="EMBL" id="LNIX01000034">
    <property type="protein sequence ID" value="OXA40226.1"/>
    <property type="molecule type" value="Genomic_DNA"/>
</dbReference>
<accession>A0A226D7H5</accession>
<keyword evidence="1" id="KW-0812">Transmembrane</keyword>
<feature type="transmembrane region" description="Helical" evidence="1">
    <location>
        <begin position="300"/>
        <end position="324"/>
    </location>
</feature>
<sequence>MGVTPLMWKALDRFQSYFSLLWTYPVEWNVTKKKLVITPISKKLVPWMISVFVLLNTLNTASLCLLVAKLFGFVQLSFSVTLVTLGWWVSSTFAFFLEVLVCKFAKSGTNSFNWILSLEQELYKGNNSASRITRPSPPSPDWKGLTLTTLIHLIFFQSIFLYIFLVLIFRLDPYYILEETLLPYPASLPVKFLLHLFRVTTWIPISQVARIISFILATSIVAANLALSCISALEKATSSRETWTNKDATTRHLLDYTRCQLIFGIGYAPTMAISSFLCLWFSVLFNFISLKMHHLLDASIVYLYYPVIAVMMTAMVEMTLPLLVDVYEDSREIHAKWRGMLGISGDMKYFKRKLRSISVIAVYGGINSYNFYKCKKSTKLTYISAVLNYTITATLSIDIGRGFHYQG</sequence>
<protein>
    <recommendedName>
        <fullName evidence="4">Gustatory receptor</fullName>
    </recommendedName>
</protein>
<feature type="transmembrane region" description="Helical" evidence="1">
    <location>
        <begin position="144"/>
        <end position="169"/>
    </location>
</feature>
<feature type="transmembrane region" description="Helical" evidence="1">
    <location>
        <begin position="354"/>
        <end position="372"/>
    </location>
</feature>
<comment type="caution">
    <text evidence="2">The sequence shown here is derived from an EMBL/GenBank/DDBJ whole genome shotgun (WGS) entry which is preliminary data.</text>
</comment>
<keyword evidence="3" id="KW-1185">Reference proteome</keyword>
<evidence type="ECO:0000256" key="1">
    <source>
        <dbReference type="SAM" id="Phobius"/>
    </source>
</evidence>
<gene>
    <name evidence="2" type="ORF">Fcan01_24931</name>
</gene>
<feature type="transmembrane region" description="Helical" evidence="1">
    <location>
        <begin position="74"/>
        <end position="97"/>
    </location>
</feature>
<keyword evidence="1" id="KW-1133">Transmembrane helix</keyword>
<evidence type="ECO:0000313" key="3">
    <source>
        <dbReference type="Proteomes" id="UP000198287"/>
    </source>
</evidence>
<organism evidence="2 3">
    <name type="scientific">Folsomia candida</name>
    <name type="common">Springtail</name>
    <dbReference type="NCBI Taxonomy" id="158441"/>
    <lineage>
        <taxon>Eukaryota</taxon>
        <taxon>Metazoa</taxon>
        <taxon>Ecdysozoa</taxon>
        <taxon>Arthropoda</taxon>
        <taxon>Hexapoda</taxon>
        <taxon>Collembola</taxon>
        <taxon>Entomobryomorpha</taxon>
        <taxon>Isotomoidea</taxon>
        <taxon>Isotomidae</taxon>
        <taxon>Proisotominae</taxon>
        <taxon>Folsomia</taxon>
    </lineage>
</organism>
<feature type="transmembrane region" description="Helical" evidence="1">
    <location>
        <begin position="211"/>
        <end position="233"/>
    </location>
</feature>
<feature type="transmembrane region" description="Helical" evidence="1">
    <location>
        <begin position="44"/>
        <end position="68"/>
    </location>
</feature>
<dbReference type="AlphaFoldDB" id="A0A226D7H5"/>
<dbReference type="Proteomes" id="UP000198287">
    <property type="component" value="Unassembled WGS sequence"/>
</dbReference>
<evidence type="ECO:0000313" key="2">
    <source>
        <dbReference type="EMBL" id="OXA40226.1"/>
    </source>
</evidence>
<proteinExistence type="predicted"/>
<keyword evidence="1" id="KW-0472">Membrane</keyword>
<evidence type="ECO:0008006" key="4">
    <source>
        <dbReference type="Google" id="ProtNLM"/>
    </source>
</evidence>
<name>A0A226D7H5_FOLCA</name>